<protein>
    <submittedName>
        <fullName evidence="2">Uncharacterized protein</fullName>
    </submittedName>
</protein>
<dbReference type="EMBL" id="CAJFCW020000003">
    <property type="protein sequence ID" value="CAG9105376.1"/>
    <property type="molecule type" value="Genomic_DNA"/>
</dbReference>
<evidence type="ECO:0000313" key="2">
    <source>
        <dbReference type="EMBL" id="CAD5216152.1"/>
    </source>
</evidence>
<comment type="caution">
    <text evidence="2">The sequence shown here is derived from an EMBL/GenBank/DDBJ whole genome shotgun (WGS) entry which is preliminary data.</text>
</comment>
<proteinExistence type="predicted"/>
<feature type="signal peptide" evidence="1">
    <location>
        <begin position="1"/>
        <end position="19"/>
    </location>
</feature>
<dbReference type="Proteomes" id="UP000614601">
    <property type="component" value="Unassembled WGS sequence"/>
</dbReference>
<name>A0A811KKZ8_9BILA</name>
<dbReference type="Proteomes" id="UP000783686">
    <property type="component" value="Unassembled WGS sequence"/>
</dbReference>
<evidence type="ECO:0000256" key="1">
    <source>
        <dbReference type="SAM" id="SignalP"/>
    </source>
</evidence>
<gene>
    <name evidence="2" type="ORF">BOKJ2_LOCUS6450</name>
</gene>
<reference evidence="2" key="1">
    <citation type="submission" date="2020-09" db="EMBL/GenBank/DDBJ databases">
        <authorList>
            <person name="Kikuchi T."/>
        </authorList>
    </citation>
    <scope>NUCLEOTIDE SEQUENCE</scope>
    <source>
        <strain evidence="2">SH1</strain>
    </source>
</reference>
<dbReference type="AlphaFoldDB" id="A0A811KKZ8"/>
<feature type="chain" id="PRO_5035595116" evidence="1">
    <location>
        <begin position="20"/>
        <end position="210"/>
    </location>
</feature>
<organism evidence="2 3">
    <name type="scientific">Bursaphelenchus okinawaensis</name>
    <dbReference type="NCBI Taxonomy" id="465554"/>
    <lineage>
        <taxon>Eukaryota</taxon>
        <taxon>Metazoa</taxon>
        <taxon>Ecdysozoa</taxon>
        <taxon>Nematoda</taxon>
        <taxon>Chromadorea</taxon>
        <taxon>Rhabditida</taxon>
        <taxon>Tylenchina</taxon>
        <taxon>Tylenchomorpha</taxon>
        <taxon>Aphelenchoidea</taxon>
        <taxon>Aphelenchoididae</taxon>
        <taxon>Bursaphelenchus</taxon>
    </lineage>
</organism>
<sequence length="210" mass="23093">MKLCVALACILVNSRTLSTAGTDVTGKNVADIVQNVTHTAVVRSLYATSMSCIPHLVKNVNFGETIHSGLIGYCYFIQDLATGIIDQEDVLVPENPYNHGGMLHNSPPIANYICNIDIWGDDHHLEGCKCVMGEDFLAKGNTYRACCCFRTSYTHIKQFYMTYGTPNLVNNIQDDRIILDDDQKGGAGDPSKLNVLISMTLLFVIITLVN</sequence>
<accession>A0A811KKZ8</accession>
<dbReference type="EMBL" id="CAJFDH010000003">
    <property type="protein sequence ID" value="CAD5216152.1"/>
    <property type="molecule type" value="Genomic_DNA"/>
</dbReference>
<evidence type="ECO:0000313" key="3">
    <source>
        <dbReference type="Proteomes" id="UP000614601"/>
    </source>
</evidence>
<keyword evidence="3" id="KW-1185">Reference proteome</keyword>
<keyword evidence="1" id="KW-0732">Signal</keyword>